<dbReference type="AlphaFoldDB" id="A0A7J0GIR3"/>
<comment type="caution">
    <text evidence="3">The sequence shown here is derived from an EMBL/GenBank/DDBJ whole genome shotgun (WGS) entry which is preliminary data.</text>
</comment>
<evidence type="ECO:0000259" key="2">
    <source>
        <dbReference type="PROSITE" id="PS50222"/>
    </source>
</evidence>
<reference evidence="3 4" key="1">
    <citation type="submission" date="2019-07" db="EMBL/GenBank/DDBJ databases">
        <title>De Novo Assembly of kiwifruit Actinidia rufa.</title>
        <authorList>
            <person name="Sugita-Konishi S."/>
            <person name="Sato K."/>
            <person name="Mori E."/>
            <person name="Abe Y."/>
            <person name="Kisaki G."/>
            <person name="Hamano K."/>
            <person name="Suezawa K."/>
            <person name="Otani M."/>
            <person name="Fukuda T."/>
            <person name="Manabe T."/>
            <person name="Gomi K."/>
            <person name="Tabuchi M."/>
            <person name="Akimitsu K."/>
            <person name="Kataoka I."/>
        </authorList>
    </citation>
    <scope>NUCLEOTIDE SEQUENCE [LARGE SCALE GENOMIC DNA]</scope>
    <source>
        <strain evidence="4">cv. Fuchu</strain>
    </source>
</reference>
<dbReference type="Proteomes" id="UP000585474">
    <property type="component" value="Unassembled WGS sequence"/>
</dbReference>
<sequence length="235" mass="26647">MASMEEMRQTAMTYYKTVPKHVKKLADEFFSAMDDNRDGKISLHEFAAFMSEQGYDAMNNQSFFDQINKNKSGNLDFEDVITLFYILKSGRPLCGGCRKLIEGLYFTCVKCYYENKSFCLHPKCFEGGKYVHHGHAEFLDNYALLQGQKGLMATPKPSKFSRFKGKKKAAFIALRTALVGSTVCSVIQIEIEIETEREMRKIVCGFDQGDKELSRVEIEAEKIEDGGRASGSRRG</sequence>
<name>A0A7J0GIR3_9ERIC</name>
<dbReference type="SUPFAM" id="SSF47473">
    <property type="entry name" value="EF-hand"/>
    <property type="match status" value="1"/>
</dbReference>
<dbReference type="InterPro" id="IPR011992">
    <property type="entry name" value="EF-hand-dom_pair"/>
</dbReference>
<feature type="domain" description="EF-hand" evidence="2">
    <location>
        <begin position="21"/>
        <end position="56"/>
    </location>
</feature>
<organism evidence="3 4">
    <name type="scientific">Actinidia rufa</name>
    <dbReference type="NCBI Taxonomy" id="165716"/>
    <lineage>
        <taxon>Eukaryota</taxon>
        <taxon>Viridiplantae</taxon>
        <taxon>Streptophyta</taxon>
        <taxon>Embryophyta</taxon>
        <taxon>Tracheophyta</taxon>
        <taxon>Spermatophyta</taxon>
        <taxon>Magnoliopsida</taxon>
        <taxon>eudicotyledons</taxon>
        <taxon>Gunneridae</taxon>
        <taxon>Pentapetalae</taxon>
        <taxon>asterids</taxon>
        <taxon>Ericales</taxon>
        <taxon>Actinidiaceae</taxon>
        <taxon>Actinidia</taxon>
    </lineage>
</organism>
<gene>
    <name evidence="3" type="ORF">Acr_22g0001040</name>
</gene>
<evidence type="ECO:0000256" key="1">
    <source>
        <dbReference type="ARBA" id="ARBA00022837"/>
    </source>
</evidence>
<evidence type="ECO:0000313" key="4">
    <source>
        <dbReference type="Proteomes" id="UP000585474"/>
    </source>
</evidence>
<protein>
    <recommendedName>
        <fullName evidence="2">EF-hand domain-containing protein</fullName>
    </recommendedName>
</protein>
<dbReference type="Gene3D" id="1.10.238.10">
    <property type="entry name" value="EF-hand"/>
    <property type="match status" value="1"/>
</dbReference>
<evidence type="ECO:0000313" key="3">
    <source>
        <dbReference type="EMBL" id="GFZ10706.1"/>
    </source>
</evidence>
<dbReference type="SMART" id="SM00054">
    <property type="entry name" value="EFh"/>
    <property type="match status" value="1"/>
</dbReference>
<dbReference type="Pfam" id="PF13202">
    <property type="entry name" value="EF-hand_5"/>
    <property type="match status" value="1"/>
</dbReference>
<dbReference type="EMBL" id="BJWL01000022">
    <property type="protein sequence ID" value="GFZ10706.1"/>
    <property type="molecule type" value="Genomic_DNA"/>
</dbReference>
<dbReference type="GO" id="GO:0005509">
    <property type="term" value="F:calcium ion binding"/>
    <property type="evidence" value="ECO:0007669"/>
    <property type="project" value="InterPro"/>
</dbReference>
<keyword evidence="1" id="KW-0106">Calcium</keyword>
<accession>A0A7J0GIR3</accession>
<dbReference type="OrthoDB" id="8785703at2759"/>
<proteinExistence type="predicted"/>
<dbReference type="PROSITE" id="PS00018">
    <property type="entry name" value="EF_HAND_1"/>
    <property type="match status" value="1"/>
</dbReference>
<dbReference type="PROSITE" id="PS50222">
    <property type="entry name" value="EF_HAND_2"/>
    <property type="match status" value="1"/>
</dbReference>
<dbReference type="InterPro" id="IPR002048">
    <property type="entry name" value="EF_hand_dom"/>
</dbReference>
<dbReference type="CDD" id="cd00051">
    <property type="entry name" value="EFh"/>
    <property type="match status" value="1"/>
</dbReference>
<keyword evidence="4" id="KW-1185">Reference proteome</keyword>
<dbReference type="InterPro" id="IPR018247">
    <property type="entry name" value="EF_Hand_1_Ca_BS"/>
</dbReference>